<comment type="caution">
    <text evidence="1">The sequence shown here is derived from an EMBL/GenBank/DDBJ whole genome shotgun (WGS) entry which is preliminary data.</text>
</comment>
<protein>
    <submittedName>
        <fullName evidence="1">Uncharacterized protein</fullName>
    </submittedName>
</protein>
<reference evidence="1" key="1">
    <citation type="submission" date="2020-11" db="EMBL/GenBank/DDBJ databases">
        <authorList>
            <consortium name="DOE Joint Genome Institute"/>
            <person name="Ahrendt S."/>
            <person name="Riley R."/>
            <person name="Andreopoulos W."/>
            <person name="LaButti K."/>
            <person name="Pangilinan J."/>
            <person name="Ruiz-duenas F.J."/>
            <person name="Barrasa J.M."/>
            <person name="Sanchez-Garcia M."/>
            <person name="Camarero S."/>
            <person name="Miyauchi S."/>
            <person name="Serrano A."/>
            <person name="Linde D."/>
            <person name="Babiker R."/>
            <person name="Drula E."/>
            <person name="Ayuso-Fernandez I."/>
            <person name="Pacheco R."/>
            <person name="Padilla G."/>
            <person name="Ferreira P."/>
            <person name="Barriuso J."/>
            <person name="Kellner H."/>
            <person name="Castanera R."/>
            <person name="Alfaro M."/>
            <person name="Ramirez L."/>
            <person name="Pisabarro A.G."/>
            <person name="Kuo A."/>
            <person name="Tritt A."/>
            <person name="Lipzen A."/>
            <person name="He G."/>
            <person name="Yan M."/>
            <person name="Ng V."/>
            <person name="Cullen D."/>
            <person name="Martin F."/>
            <person name="Rosso M.-N."/>
            <person name="Henrissat B."/>
            <person name="Hibbett D."/>
            <person name="Martinez A.T."/>
            <person name="Grigoriev I.V."/>
        </authorList>
    </citation>
    <scope>NUCLEOTIDE SEQUENCE</scope>
    <source>
        <strain evidence="1">AH 44721</strain>
    </source>
</reference>
<proteinExistence type="predicted"/>
<dbReference type="AlphaFoldDB" id="A0A9P5NSK4"/>
<organism evidence="1 2">
    <name type="scientific">Gymnopilus junonius</name>
    <name type="common">Spectacular rustgill mushroom</name>
    <name type="synonym">Gymnopilus spectabilis subsp. junonius</name>
    <dbReference type="NCBI Taxonomy" id="109634"/>
    <lineage>
        <taxon>Eukaryota</taxon>
        <taxon>Fungi</taxon>
        <taxon>Dikarya</taxon>
        <taxon>Basidiomycota</taxon>
        <taxon>Agaricomycotina</taxon>
        <taxon>Agaricomycetes</taxon>
        <taxon>Agaricomycetidae</taxon>
        <taxon>Agaricales</taxon>
        <taxon>Agaricineae</taxon>
        <taxon>Hymenogastraceae</taxon>
        <taxon>Gymnopilus</taxon>
    </lineage>
</organism>
<evidence type="ECO:0000313" key="2">
    <source>
        <dbReference type="Proteomes" id="UP000724874"/>
    </source>
</evidence>
<evidence type="ECO:0000313" key="1">
    <source>
        <dbReference type="EMBL" id="KAF8902392.1"/>
    </source>
</evidence>
<name>A0A9P5NSK4_GYMJU</name>
<dbReference type="EMBL" id="JADNYJ010000036">
    <property type="protein sequence ID" value="KAF8902392.1"/>
    <property type="molecule type" value="Genomic_DNA"/>
</dbReference>
<dbReference type="Proteomes" id="UP000724874">
    <property type="component" value="Unassembled WGS sequence"/>
</dbReference>
<gene>
    <name evidence="1" type="ORF">CPB84DRAFT_1846328</name>
</gene>
<keyword evidence="2" id="KW-1185">Reference proteome</keyword>
<sequence length="274" mass="30391">MDSEFVDAAPALVASARSEVLENLDILEVIFSFLHTSPLSEDRIQTPDSGHLLSASLVKKSFFEPAMNILWRSINSWVVLLCLIPTLVHENGIYATSELIRDEHLERLKLYTRRIRRFRFTPPDYHVSPDVYHFLSRRLDSHLLPTLRTLDFGDVGSVVEKRQAMFLLPSPLVSEVTISDINPSTATFSSSLLLVTGETAPTVHTLALSGRSIDITSLAHITDIVVKHFTALENISFDFDCISTWAGLLDQLSGMKSLKNFSLTLRGGGPGALA</sequence>
<accession>A0A9P5NSK4</accession>
<dbReference type="OrthoDB" id="3543113at2759"/>